<dbReference type="GO" id="GO:0005886">
    <property type="term" value="C:plasma membrane"/>
    <property type="evidence" value="ECO:0007669"/>
    <property type="project" value="InterPro"/>
</dbReference>
<evidence type="ECO:0000313" key="4">
    <source>
        <dbReference type="EMBL" id="OGH87761.1"/>
    </source>
</evidence>
<name>A0A1F6NV61_9BACT</name>
<keyword evidence="2" id="KW-0812">Transmembrane</keyword>
<accession>A0A1F6NV61</accession>
<dbReference type="STRING" id="1798704.A3J93_04985"/>
<dbReference type="CDD" id="cd08826">
    <property type="entry name" value="SPFH_eoslipins_u1"/>
    <property type="match status" value="1"/>
</dbReference>
<sequence>MILPALMLPLLIIVGIYLLSGLRVVKQYERGVILTLGKYSSTRTPGLTWLLTGFQTINKVDIRVTTVDVPQQEAITKDNVPVGINAVVYFNVEKAESATLEVRDYTYAISQYAMAALRDVIGGVELDELLTAREKTAVEIKNIIDQATTNWGVNVSDVKIQDIEIPADMKRAMAKQAESERERRAIIIKAQGEIQAAENISKAAALLSTVPGALSLRTLQTMEKLQADPSKMTIFAVPVEIMDGIRTLASGRKIQ</sequence>
<proteinExistence type="inferred from homology"/>
<dbReference type="InterPro" id="IPR043202">
    <property type="entry name" value="Band-7_stomatin-like"/>
</dbReference>
<dbReference type="Gene3D" id="6.10.250.2090">
    <property type="match status" value="1"/>
</dbReference>
<dbReference type="Pfam" id="PF01145">
    <property type="entry name" value="Band_7"/>
    <property type="match status" value="1"/>
</dbReference>
<keyword evidence="2" id="KW-0472">Membrane</keyword>
<gene>
    <name evidence="4" type="ORF">A3J93_04985</name>
</gene>
<evidence type="ECO:0000256" key="1">
    <source>
        <dbReference type="ARBA" id="ARBA00008164"/>
    </source>
</evidence>
<comment type="caution">
    <text evidence="4">The sequence shown here is derived from an EMBL/GenBank/DDBJ whole genome shotgun (WGS) entry which is preliminary data.</text>
</comment>
<evidence type="ECO:0000313" key="5">
    <source>
        <dbReference type="Proteomes" id="UP000177907"/>
    </source>
</evidence>
<dbReference type="PANTHER" id="PTHR10264:SF19">
    <property type="entry name" value="AT06885P-RELATED"/>
    <property type="match status" value="1"/>
</dbReference>
<dbReference type="InterPro" id="IPR036013">
    <property type="entry name" value="Band_7/SPFH_dom_sf"/>
</dbReference>
<dbReference type="SUPFAM" id="SSF117892">
    <property type="entry name" value="Band 7/SPFH domain"/>
    <property type="match status" value="1"/>
</dbReference>
<dbReference type="AlphaFoldDB" id="A0A1F6NV61"/>
<dbReference type="GO" id="GO:0098552">
    <property type="term" value="C:side of membrane"/>
    <property type="evidence" value="ECO:0007669"/>
    <property type="project" value="UniProtKB-ARBA"/>
</dbReference>
<dbReference type="EMBL" id="MFQZ01000009">
    <property type="protein sequence ID" value="OGH87761.1"/>
    <property type="molecule type" value="Genomic_DNA"/>
</dbReference>
<dbReference type="InterPro" id="IPR001107">
    <property type="entry name" value="Band_7"/>
</dbReference>
<keyword evidence="2" id="KW-1133">Transmembrane helix</keyword>
<dbReference type="InterPro" id="IPR001972">
    <property type="entry name" value="Stomatin_HflK_fam"/>
</dbReference>
<evidence type="ECO:0000259" key="3">
    <source>
        <dbReference type="SMART" id="SM00244"/>
    </source>
</evidence>
<feature type="domain" description="Band 7" evidence="3">
    <location>
        <begin position="20"/>
        <end position="177"/>
    </location>
</feature>
<evidence type="ECO:0000256" key="2">
    <source>
        <dbReference type="SAM" id="Phobius"/>
    </source>
</evidence>
<comment type="similarity">
    <text evidence="1">Belongs to the band 7/mec-2 family.</text>
</comment>
<dbReference type="PRINTS" id="PR00721">
    <property type="entry name" value="STOMATIN"/>
</dbReference>
<organism evidence="4 5">
    <name type="scientific">Candidatus Magasanikbacteria bacterium RIFOXYC2_FULL_42_28</name>
    <dbReference type="NCBI Taxonomy" id="1798704"/>
    <lineage>
        <taxon>Bacteria</taxon>
        <taxon>Candidatus Magasanikiibacteriota</taxon>
    </lineage>
</organism>
<dbReference type="Proteomes" id="UP000177907">
    <property type="component" value="Unassembled WGS sequence"/>
</dbReference>
<feature type="transmembrane region" description="Helical" evidence="2">
    <location>
        <begin position="6"/>
        <end position="25"/>
    </location>
</feature>
<protein>
    <recommendedName>
        <fullName evidence="3">Band 7 domain-containing protein</fullName>
    </recommendedName>
</protein>
<dbReference type="FunFam" id="3.30.479.30:FF:000004">
    <property type="entry name" value="Putative membrane protease family, stomatin"/>
    <property type="match status" value="1"/>
</dbReference>
<dbReference type="Gene3D" id="3.30.479.30">
    <property type="entry name" value="Band 7 domain"/>
    <property type="match status" value="1"/>
</dbReference>
<reference evidence="4 5" key="1">
    <citation type="journal article" date="2016" name="Nat. Commun.">
        <title>Thousands of microbial genomes shed light on interconnected biogeochemical processes in an aquifer system.</title>
        <authorList>
            <person name="Anantharaman K."/>
            <person name="Brown C.T."/>
            <person name="Hug L.A."/>
            <person name="Sharon I."/>
            <person name="Castelle C.J."/>
            <person name="Probst A.J."/>
            <person name="Thomas B.C."/>
            <person name="Singh A."/>
            <person name="Wilkins M.J."/>
            <person name="Karaoz U."/>
            <person name="Brodie E.L."/>
            <person name="Williams K.H."/>
            <person name="Hubbard S.S."/>
            <person name="Banfield J.F."/>
        </authorList>
    </citation>
    <scope>NUCLEOTIDE SEQUENCE [LARGE SCALE GENOMIC DNA]</scope>
</reference>
<dbReference type="SMART" id="SM00244">
    <property type="entry name" value="PHB"/>
    <property type="match status" value="1"/>
</dbReference>
<dbReference type="PANTHER" id="PTHR10264">
    <property type="entry name" value="BAND 7 PROTEIN-RELATED"/>
    <property type="match status" value="1"/>
</dbReference>